<accession>A0AA86JSS4</accession>
<dbReference type="AlphaFoldDB" id="A0AA86JSS4"/>
<dbReference type="Proteomes" id="UP000789738">
    <property type="component" value="Unassembled WGS sequence"/>
</dbReference>
<protein>
    <submittedName>
        <fullName evidence="1">Uncharacterized protein</fullName>
    </submittedName>
</protein>
<proteinExistence type="predicted"/>
<dbReference type="EMBL" id="CAKJVE010000004">
    <property type="protein sequence ID" value="CAG9710845.1"/>
    <property type="molecule type" value="Genomic_DNA"/>
</dbReference>
<sequence length="44" mass="5449">MSSHFFINIQKYKIIIKKPFKLTIYFYKKLYISILYVHKNNCAF</sequence>
<name>A0AA86JSS4_9CLOT</name>
<reference evidence="1" key="1">
    <citation type="submission" date="2021-10" db="EMBL/GenBank/DDBJ databases">
        <authorList>
            <person name="Mesa V."/>
        </authorList>
    </citation>
    <scope>NUCLEOTIDE SEQUENCE</scope>
    <source>
        <strain evidence="1">CC3_PB</strain>
    </source>
</reference>
<evidence type="ECO:0000313" key="1">
    <source>
        <dbReference type="EMBL" id="CAG9710845.1"/>
    </source>
</evidence>
<evidence type="ECO:0000313" key="2">
    <source>
        <dbReference type="Proteomes" id="UP000789738"/>
    </source>
</evidence>
<comment type="caution">
    <text evidence="1">The sequence shown here is derived from an EMBL/GenBank/DDBJ whole genome shotgun (WGS) entry which is preliminary data.</text>
</comment>
<organism evidence="1 2">
    <name type="scientific">Clostridium neonatale</name>
    <dbReference type="NCBI Taxonomy" id="137838"/>
    <lineage>
        <taxon>Bacteria</taxon>
        <taxon>Bacillati</taxon>
        <taxon>Bacillota</taxon>
        <taxon>Clostridia</taxon>
        <taxon>Eubacteriales</taxon>
        <taxon>Clostridiaceae</taxon>
        <taxon>Clostridium</taxon>
    </lineage>
</organism>
<gene>
    <name evidence="1" type="ORF">CNEO_44960</name>
</gene>